<evidence type="ECO:0000313" key="6">
    <source>
        <dbReference type="RefSeq" id="XP_018811129.1"/>
    </source>
</evidence>
<dbReference type="PANTHER" id="PTHR32410:SF163">
    <property type="entry name" value="DC1 DOMAIN-CONTAINING PROTEIN"/>
    <property type="match status" value="1"/>
</dbReference>
<dbReference type="SMART" id="SM00109">
    <property type="entry name" value="C1"/>
    <property type="match status" value="6"/>
</dbReference>
<keyword evidence="5" id="KW-1185">Reference proteome</keyword>
<dbReference type="GO" id="GO:0008270">
    <property type="term" value="F:zinc ion binding"/>
    <property type="evidence" value="ECO:0007669"/>
    <property type="project" value="UniProtKB-KW"/>
</dbReference>
<reference evidence="6" key="1">
    <citation type="submission" date="2025-08" db="UniProtKB">
        <authorList>
            <consortium name="RefSeq"/>
        </authorList>
    </citation>
    <scope>IDENTIFICATION</scope>
    <source>
        <tissue evidence="6">Leaves</tissue>
    </source>
</reference>
<dbReference type="KEGG" id="jre:108983817"/>
<keyword evidence="1" id="KW-0479">Metal-binding</keyword>
<evidence type="ECO:0000256" key="2">
    <source>
        <dbReference type="ARBA" id="ARBA00022737"/>
    </source>
</evidence>
<dbReference type="PANTHER" id="PTHR32410">
    <property type="entry name" value="CYSTEINE/HISTIDINE-RICH C1 DOMAIN FAMILY PROTEIN"/>
    <property type="match status" value="1"/>
</dbReference>
<dbReference type="GeneID" id="108983817"/>
<dbReference type="AlphaFoldDB" id="A0A2I4DVF7"/>
<keyword evidence="4" id="KW-0862">Zinc</keyword>
<keyword evidence="2" id="KW-0677">Repeat</keyword>
<dbReference type="Pfam" id="PF03107">
    <property type="entry name" value="C1_2"/>
    <property type="match status" value="8"/>
</dbReference>
<dbReference type="InterPro" id="IPR002219">
    <property type="entry name" value="PKC_DAG/PE"/>
</dbReference>
<organism evidence="5 6">
    <name type="scientific">Juglans regia</name>
    <name type="common">English walnut</name>
    <dbReference type="NCBI Taxonomy" id="51240"/>
    <lineage>
        <taxon>Eukaryota</taxon>
        <taxon>Viridiplantae</taxon>
        <taxon>Streptophyta</taxon>
        <taxon>Embryophyta</taxon>
        <taxon>Tracheophyta</taxon>
        <taxon>Spermatophyta</taxon>
        <taxon>Magnoliopsida</taxon>
        <taxon>eudicotyledons</taxon>
        <taxon>Gunneridae</taxon>
        <taxon>Pentapetalae</taxon>
        <taxon>rosids</taxon>
        <taxon>fabids</taxon>
        <taxon>Fagales</taxon>
        <taxon>Juglandaceae</taxon>
        <taxon>Juglans</taxon>
    </lineage>
</organism>
<evidence type="ECO:0000256" key="1">
    <source>
        <dbReference type="ARBA" id="ARBA00022723"/>
    </source>
</evidence>
<keyword evidence="3" id="KW-0863">Zinc-finger</keyword>
<dbReference type="InterPro" id="IPR001965">
    <property type="entry name" value="Znf_PHD"/>
</dbReference>
<sequence length="611" mass="70109">MENIQHFNHRHPLTLVLLNAVDDDLRRCEICFEIIKRVSDDGYGCKECGFYIHKSCAVFPYELQHPSHPKHCLLLELHRYEHCANCNSYKFDFKYKCPHCHEFYLCSECAFLPLTKKAENHDHPLTLIEKFSSFMCDLCLKGDNGMPYFCLTCSFMVHSKCTSLPLIEWSPTIQAAIHSHSLTRHKKKFSFTCGACGNEGKDAFYFCATCLFVAHLDCALSPSIVEVKRHKHPLNLIYSLPADQSKRRVVCQICAKTVDTNYWLYCCSSCDFVAHLHCATTEEEIDSPFMRKSKEDHNNKSIDLLHAYIVKKTKPEGDGTEIHTEIKHFSHEHDLQLTDHGSGIDKKCDGCIRSIFPPFYECAQCGFFLHKSCVELPTELRSSLHQHPLKLCSRSEQDQEFECDACGLLCNGFDYRCVKCNFDLDVQCSLIPDILTHPCHEHDHQLILASSSEAKTCSACGSEGRNNFSCVDCEFTLDFKCLTQPHTMNYKKHDHPFTLCSTSEDDSGECYCDICEEKRDPKCWFYYCADCSYPAHPGCILGKYPNFNWERILISFPQRTFKRAFHQNPLTVVLKTFDRCSVCGELILGELAEECAECNLIIHEKCVLVKN</sequence>
<dbReference type="PROSITE" id="PS50081">
    <property type="entry name" value="ZF_DAG_PE_2"/>
    <property type="match status" value="2"/>
</dbReference>
<dbReference type="InterPro" id="IPR046349">
    <property type="entry name" value="C1-like_sf"/>
</dbReference>
<evidence type="ECO:0000256" key="3">
    <source>
        <dbReference type="ARBA" id="ARBA00022771"/>
    </source>
</evidence>
<gene>
    <name evidence="6" type="primary">LOC108983817</name>
</gene>
<dbReference type="FunCoup" id="A0A2I4DVF7">
    <property type="interactions" value="138"/>
</dbReference>
<protein>
    <submittedName>
        <fullName evidence="6">Uncharacterized protein LOC108983817 isoform X1</fullName>
    </submittedName>
</protein>
<dbReference type="InterPro" id="IPR053192">
    <property type="entry name" value="Vacuole_Formation_Reg"/>
</dbReference>
<dbReference type="SUPFAM" id="SSF57889">
    <property type="entry name" value="Cysteine-rich domain"/>
    <property type="match status" value="8"/>
</dbReference>
<name>A0A2I4DVF7_JUGRE</name>
<dbReference type="Proteomes" id="UP000235220">
    <property type="component" value="Chromosome 11"/>
</dbReference>
<dbReference type="OrthoDB" id="1884766at2759"/>
<dbReference type="Gramene" id="Jr11_02250_p1">
    <property type="protein sequence ID" value="cds.Jr11_02250_p1"/>
    <property type="gene ID" value="Jr11_02250"/>
</dbReference>
<dbReference type="SMART" id="SM00249">
    <property type="entry name" value="PHD"/>
    <property type="match status" value="4"/>
</dbReference>
<accession>A0A2I4DVF7</accession>
<dbReference type="Gene3D" id="3.30.60.20">
    <property type="match status" value="1"/>
</dbReference>
<proteinExistence type="predicted"/>
<evidence type="ECO:0000313" key="5">
    <source>
        <dbReference type="Proteomes" id="UP000235220"/>
    </source>
</evidence>
<evidence type="ECO:0000256" key="4">
    <source>
        <dbReference type="ARBA" id="ARBA00022833"/>
    </source>
</evidence>
<dbReference type="RefSeq" id="XP_018811129.1">
    <property type="nucleotide sequence ID" value="XM_018955584.2"/>
</dbReference>
<dbReference type="InterPro" id="IPR004146">
    <property type="entry name" value="DC1"/>
</dbReference>